<dbReference type="EMBL" id="VSRR010017261">
    <property type="protein sequence ID" value="MPC60177.1"/>
    <property type="molecule type" value="Genomic_DNA"/>
</dbReference>
<keyword evidence="2" id="KW-1185">Reference proteome</keyword>
<protein>
    <submittedName>
        <fullName evidence="1">Uncharacterized protein</fullName>
    </submittedName>
</protein>
<dbReference type="Proteomes" id="UP000324222">
    <property type="component" value="Unassembled WGS sequence"/>
</dbReference>
<comment type="caution">
    <text evidence="1">The sequence shown here is derived from an EMBL/GenBank/DDBJ whole genome shotgun (WGS) entry which is preliminary data.</text>
</comment>
<reference evidence="1 2" key="1">
    <citation type="submission" date="2019-05" db="EMBL/GenBank/DDBJ databases">
        <title>Another draft genome of Portunus trituberculatus and its Hox gene families provides insights of decapod evolution.</title>
        <authorList>
            <person name="Jeong J.-H."/>
            <person name="Song I."/>
            <person name="Kim S."/>
            <person name="Choi T."/>
            <person name="Kim D."/>
            <person name="Ryu S."/>
            <person name="Kim W."/>
        </authorList>
    </citation>
    <scope>NUCLEOTIDE SEQUENCE [LARGE SCALE GENOMIC DNA]</scope>
    <source>
        <tissue evidence="1">Muscle</tissue>
    </source>
</reference>
<name>A0A5B7GSL0_PORTR</name>
<sequence>MKYMTLTSSLPLHNTTRLIDCVNPFSTGTLLP</sequence>
<evidence type="ECO:0000313" key="2">
    <source>
        <dbReference type="Proteomes" id="UP000324222"/>
    </source>
</evidence>
<organism evidence="1 2">
    <name type="scientific">Portunus trituberculatus</name>
    <name type="common">Swimming crab</name>
    <name type="synonym">Neptunus trituberculatus</name>
    <dbReference type="NCBI Taxonomy" id="210409"/>
    <lineage>
        <taxon>Eukaryota</taxon>
        <taxon>Metazoa</taxon>
        <taxon>Ecdysozoa</taxon>
        <taxon>Arthropoda</taxon>
        <taxon>Crustacea</taxon>
        <taxon>Multicrustacea</taxon>
        <taxon>Malacostraca</taxon>
        <taxon>Eumalacostraca</taxon>
        <taxon>Eucarida</taxon>
        <taxon>Decapoda</taxon>
        <taxon>Pleocyemata</taxon>
        <taxon>Brachyura</taxon>
        <taxon>Eubrachyura</taxon>
        <taxon>Portunoidea</taxon>
        <taxon>Portunidae</taxon>
        <taxon>Portuninae</taxon>
        <taxon>Portunus</taxon>
    </lineage>
</organism>
<proteinExistence type="predicted"/>
<gene>
    <name evidence="1" type="ORF">E2C01_054214</name>
</gene>
<dbReference type="AlphaFoldDB" id="A0A5B7GSL0"/>
<accession>A0A5B7GSL0</accession>
<evidence type="ECO:0000313" key="1">
    <source>
        <dbReference type="EMBL" id="MPC60177.1"/>
    </source>
</evidence>